<accession>A0ACC1L2B8</accession>
<protein>
    <submittedName>
        <fullName evidence="1">Uncharacterized protein</fullName>
    </submittedName>
</protein>
<gene>
    <name evidence="1" type="ORF">H4R21_003481</name>
</gene>
<proteinExistence type="predicted"/>
<dbReference type="Proteomes" id="UP001140087">
    <property type="component" value="Unassembled WGS sequence"/>
</dbReference>
<organism evidence="1 2">
    <name type="scientific">Coemansia helicoidea</name>
    <dbReference type="NCBI Taxonomy" id="1286919"/>
    <lineage>
        <taxon>Eukaryota</taxon>
        <taxon>Fungi</taxon>
        <taxon>Fungi incertae sedis</taxon>
        <taxon>Zoopagomycota</taxon>
        <taxon>Kickxellomycotina</taxon>
        <taxon>Kickxellomycetes</taxon>
        <taxon>Kickxellales</taxon>
        <taxon>Kickxellaceae</taxon>
        <taxon>Coemansia</taxon>
    </lineage>
</organism>
<dbReference type="EMBL" id="JANBUN010001107">
    <property type="protein sequence ID" value="KAJ2799642.1"/>
    <property type="molecule type" value="Genomic_DNA"/>
</dbReference>
<keyword evidence="2" id="KW-1185">Reference proteome</keyword>
<evidence type="ECO:0000313" key="2">
    <source>
        <dbReference type="Proteomes" id="UP001140087"/>
    </source>
</evidence>
<sequence>MAITALALSTSALFVHSAMALAIGGVAPTATRTGAAGAPNFESVEAVVTLTTFDSSTMEPLPPPPPPATGPEAAGRQLSVWCEKRDCDTDRDWLTRRPTAIPGWVLGGVAAAVALALAVVAGGWGNAVFADGVLALAMLSASLFLRGALGAGRGDSAAEHKAAMALGYVAGIQLTFVLGVLANRLHLHLNPLVLTKRAVAEAVGRVFAVCLAALVVAGAAVMFDSRIAFAGTGLRLIQAALVAVLAACLGIGALAATTRSCAGAEYYRKHYAVLASGLVLVALWAAFALARTLLPLDNPARDHPAALYVLGYAPLMLVGCVFVVLKAPLYFNFDLAAQWQSRL</sequence>
<evidence type="ECO:0000313" key="1">
    <source>
        <dbReference type="EMBL" id="KAJ2799642.1"/>
    </source>
</evidence>
<comment type="caution">
    <text evidence="1">The sequence shown here is derived from an EMBL/GenBank/DDBJ whole genome shotgun (WGS) entry which is preliminary data.</text>
</comment>
<name>A0ACC1L2B8_9FUNG</name>
<reference evidence="1" key="1">
    <citation type="submission" date="2022-07" db="EMBL/GenBank/DDBJ databases">
        <title>Phylogenomic reconstructions and comparative analyses of Kickxellomycotina fungi.</title>
        <authorList>
            <person name="Reynolds N.K."/>
            <person name="Stajich J.E."/>
            <person name="Barry K."/>
            <person name="Grigoriev I.V."/>
            <person name="Crous P."/>
            <person name="Smith M.E."/>
        </authorList>
    </citation>
    <scope>NUCLEOTIDE SEQUENCE</scope>
    <source>
        <strain evidence="1">BCRC 34780</strain>
    </source>
</reference>